<reference evidence="4" key="1">
    <citation type="submission" date="2019-06" db="EMBL/GenBank/DDBJ databases">
        <title>Whole-Genome Sequence of Bradyrhizobium sp. 3 Strain 65S1MB.</title>
        <authorList>
            <person name="Bromfield E.S.P."/>
            <person name="Cloutier S."/>
            <person name="Nguyen H.D.T."/>
        </authorList>
    </citation>
    <scope>NUCLEOTIDE SEQUENCE [LARGE SCALE GENOMIC DNA]</scope>
    <source>
        <strain evidence="4">65S1MB</strain>
    </source>
</reference>
<protein>
    <recommendedName>
        <fullName evidence="6">Twin-arginine translocation signal domain-containing protein</fullName>
    </recommendedName>
</protein>
<evidence type="ECO:0000313" key="3">
    <source>
        <dbReference type="EMBL" id="QIP04715.1"/>
    </source>
</evidence>
<sequence length="90" mass="9341">MSNSNITRRVFATTAATGLAAVGLLGVSANSADAYQGNMERALSALYQALGSLREATPDKGGHRVRAMNLISQAISETQAGIEFAAERGD</sequence>
<dbReference type="EMBL" id="CP050066">
    <property type="protein sequence ID" value="QIP04715.1"/>
    <property type="molecule type" value="Genomic_DNA"/>
</dbReference>
<dbReference type="RefSeq" id="WP_140483002.1">
    <property type="nucleotide sequence ID" value="NZ_CP041090.2"/>
</dbReference>
<dbReference type="Proteomes" id="UP000319298">
    <property type="component" value="Chromosome"/>
</dbReference>
<keyword evidence="1" id="KW-0732">Signal</keyword>
<reference evidence="4 5" key="2">
    <citation type="journal article" date="2020" name="Int. J. Syst. Evol. Microbiol.">
        <title>Description and complete genome sequences of Bradyrhizobium symbiodeficiens sp. nov., a non-symbiotic bacterium associated with legumes native to Canada.</title>
        <authorList>
            <person name="Bromfield E.S.P."/>
            <person name="Cloutier S."/>
            <person name="Nguyen H.D.T."/>
        </authorList>
    </citation>
    <scope>NUCLEOTIDE SEQUENCE [LARGE SCALE GENOMIC DNA]</scope>
    <source>
        <strain evidence="3 5">101S1MB</strain>
        <strain evidence="2 4">65S1MB</strain>
    </source>
</reference>
<keyword evidence="4" id="KW-1185">Reference proteome</keyword>
<dbReference type="PROSITE" id="PS51318">
    <property type="entry name" value="TAT"/>
    <property type="match status" value="1"/>
</dbReference>
<evidence type="ECO:0000313" key="2">
    <source>
        <dbReference type="EMBL" id="QDF42052.1"/>
    </source>
</evidence>
<evidence type="ECO:0000256" key="1">
    <source>
        <dbReference type="SAM" id="SignalP"/>
    </source>
</evidence>
<organism evidence="3 5">
    <name type="scientific">Bradyrhizobium symbiodeficiens</name>
    <dbReference type="NCBI Taxonomy" id="1404367"/>
    <lineage>
        <taxon>Bacteria</taxon>
        <taxon>Pseudomonadati</taxon>
        <taxon>Pseudomonadota</taxon>
        <taxon>Alphaproteobacteria</taxon>
        <taxon>Hyphomicrobiales</taxon>
        <taxon>Nitrobacteraceae</taxon>
        <taxon>Bradyrhizobium</taxon>
    </lineage>
</organism>
<evidence type="ECO:0000313" key="5">
    <source>
        <dbReference type="Proteomes" id="UP000500895"/>
    </source>
</evidence>
<gene>
    <name evidence="2" type="ORF">FJN17_33160</name>
    <name evidence="3" type="ORF">HAV00_05885</name>
</gene>
<feature type="signal peptide" evidence="1">
    <location>
        <begin position="1"/>
        <end position="34"/>
    </location>
</feature>
<proteinExistence type="predicted"/>
<evidence type="ECO:0000313" key="4">
    <source>
        <dbReference type="Proteomes" id="UP000319298"/>
    </source>
</evidence>
<dbReference type="Proteomes" id="UP000500895">
    <property type="component" value="Chromosome"/>
</dbReference>
<reference evidence="3" key="3">
    <citation type="submission" date="2024-02" db="EMBL/GenBank/DDBJ databases">
        <authorList>
            <person name="Bromfield E.S.P."/>
            <person name="Cloutier S."/>
            <person name="Nguyen H.D.T."/>
        </authorList>
    </citation>
    <scope>NUCLEOTIDE SEQUENCE</scope>
    <source>
        <strain evidence="3">101S1MB</strain>
        <strain evidence="2">65S1MB</strain>
    </source>
</reference>
<dbReference type="AlphaFoldDB" id="A0A6G8ZXG2"/>
<accession>A0A6G8ZXG2</accession>
<evidence type="ECO:0008006" key="6">
    <source>
        <dbReference type="Google" id="ProtNLM"/>
    </source>
</evidence>
<feature type="chain" id="PRO_5026339929" description="Twin-arginine translocation signal domain-containing protein" evidence="1">
    <location>
        <begin position="35"/>
        <end position="90"/>
    </location>
</feature>
<name>A0A6G8ZXG2_9BRAD</name>
<dbReference type="EMBL" id="CP041090">
    <property type="protein sequence ID" value="QDF42052.1"/>
    <property type="molecule type" value="Genomic_DNA"/>
</dbReference>
<dbReference type="InterPro" id="IPR006311">
    <property type="entry name" value="TAT_signal"/>
</dbReference>